<dbReference type="Proteomes" id="UP000050786">
    <property type="component" value="Unassembled WGS sequence"/>
</dbReference>
<accession>A0A0P1E5T9</accession>
<evidence type="ECO:0000313" key="2">
    <source>
        <dbReference type="Proteomes" id="UP000050786"/>
    </source>
</evidence>
<dbReference type="EMBL" id="CYPS01000043">
    <property type="protein sequence ID" value="CUH44057.1"/>
    <property type="molecule type" value="Genomic_DNA"/>
</dbReference>
<organism evidence="1 2">
    <name type="scientific">Ruegeria atlantica</name>
    <dbReference type="NCBI Taxonomy" id="81569"/>
    <lineage>
        <taxon>Bacteria</taxon>
        <taxon>Pseudomonadati</taxon>
        <taxon>Pseudomonadota</taxon>
        <taxon>Alphaproteobacteria</taxon>
        <taxon>Rhodobacterales</taxon>
        <taxon>Roseobacteraceae</taxon>
        <taxon>Ruegeria</taxon>
    </lineage>
</organism>
<gene>
    <name evidence="1" type="ORF">RUM4293_02954</name>
</gene>
<sequence length="64" mass="6883">MAHTAMDPRGVVLRPDILAVIALIGVIGFTPGQTLPPVASTEAQVVNPVSEDWHGNVRRSHWSN</sequence>
<evidence type="ECO:0000313" key="1">
    <source>
        <dbReference type="EMBL" id="CUH44057.1"/>
    </source>
</evidence>
<reference evidence="2" key="1">
    <citation type="submission" date="2015-09" db="EMBL/GenBank/DDBJ databases">
        <authorList>
            <person name="Rodrigo-Torres L."/>
            <person name="Arahal D.R."/>
        </authorList>
    </citation>
    <scope>NUCLEOTIDE SEQUENCE [LARGE SCALE GENOMIC DNA]</scope>
    <source>
        <strain evidence="2">CECT 4293</strain>
    </source>
</reference>
<proteinExistence type="predicted"/>
<protein>
    <submittedName>
        <fullName evidence="1">Uncharacterized protein</fullName>
    </submittedName>
</protein>
<keyword evidence="2" id="KW-1185">Reference proteome</keyword>
<dbReference type="AlphaFoldDB" id="A0A0P1E5T9"/>
<dbReference type="RefSeq" id="WP_082649310.1">
    <property type="nucleotide sequence ID" value="NZ_CYPS01000043.1"/>
</dbReference>
<name>A0A0P1E5T9_9RHOB</name>